<dbReference type="GO" id="GO:0005509">
    <property type="term" value="F:calcium ion binding"/>
    <property type="evidence" value="ECO:0007669"/>
    <property type="project" value="InterPro"/>
</dbReference>
<dbReference type="Pfam" id="PF13202">
    <property type="entry name" value="EF-hand_5"/>
    <property type="match status" value="1"/>
</dbReference>
<feature type="domain" description="EF-hand" evidence="17">
    <location>
        <begin position="319"/>
        <end position="354"/>
    </location>
</feature>
<feature type="transmembrane region" description="Helical" evidence="16">
    <location>
        <begin position="273"/>
        <end position="295"/>
    </location>
</feature>
<feature type="transmembrane region" description="Helical" evidence="16">
    <location>
        <begin position="89"/>
        <end position="111"/>
    </location>
</feature>
<evidence type="ECO:0000256" key="4">
    <source>
        <dbReference type="ARBA" id="ARBA00022568"/>
    </source>
</evidence>
<evidence type="ECO:0000256" key="12">
    <source>
        <dbReference type="ARBA" id="ARBA00023180"/>
    </source>
</evidence>
<protein>
    <recommendedName>
        <fullName evidence="17">EF-hand domain-containing protein</fullName>
    </recommendedName>
</protein>
<dbReference type="Pfam" id="PF00520">
    <property type="entry name" value="Ion_trans"/>
    <property type="match status" value="1"/>
</dbReference>
<feature type="transmembrane region" description="Helical" evidence="16">
    <location>
        <begin position="236"/>
        <end position="252"/>
    </location>
</feature>
<evidence type="ECO:0000256" key="3">
    <source>
        <dbReference type="ARBA" id="ARBA00022553"/>
    </source>
</evidence>
<keyword evidence="10" id="KW-0406">Ion transport</keyword>
<feature type="region of interest" description="Disordered" evidence="15">
    <location>
        <begin position="512"/>
        <end position="531"/>
    </location>
</feature>
<keyword evidence="5" id="KW-0107">Calcium channel</keyword>
<dbReference type="Gene3D" id="1.10.238.10">
    <property type="entry name" value="EF-hand"/>
    <property type="match status" value="1"/>
</dbReference>
<evidence type="ECO:0000256" key="5">
    <source>
        <dbReference type="ARBA" id="ARBA00022673"/>
    </source>
</evidence>
<dbReference type="PANTHER" id="PTHR45628">
    <property type="entry name" value="VOLTAGE-DEPENDENT CALCIUM CHANNEL TYPE A SUBUNIT ALPHA-1"/>
    <property type="match status" value="1"/>
</dbReference>
<dbReference type="SUPFAM" id="SSF47473">
    <property type="entry name" value="EF-hand"/>
    <property type="match status" value="1"/>
</dbReference>
<dbReference type="CDD" id="cd00051">
    <property type="entry name" value="EFh"/>
    <property type="match status" value="1"/>
</dbReference>
<keyword evidence="4" id="KW-0109">Calcium transport</keyword>
<organism evidence="18 19">
    <name type="scientific">Effrenium voratum</name>
    <dbReference type="NCBI Taxonomy" id="2562239"/>
    <lineage>
        <taxon>Eukaryota</taxon>
        <taxon>Sar</taxon>
        <taxon>Alveolata</taxon>
        <taxon>Dinophyceae</taxon>
        <taxon>Suessiales</taxon>
        <taxon>Symbiodiniaceae</taxon>
        <taxon>Effrenium</taxon>
    </lineage>
</organism>
<keyword evidence="8" id="KW-0851">Voltage-gated channel</keyword>
<evidence type="ECO:0000256" key="14">
    <source>
        <dbReference type="SAM" id="Coils"/>
    </source>
</evidence>
<dbReference type="InterPro" id="IPR018247">
    <property type="entry name" value="EF_Hand_1_Ca_BS"/>
</dbReference>
<dbReference type="PANTHER" id="PTHR45628:SF7">
    <property type="entry name" value="VOLTAGE-DEPENDENT CALCIUM CHANNEL TYPE A SUBUNIT ALPHA-1"/>
    <property type="match status" value="1"/>
</dbReference>
<feature type="transmembrane region" description="Helical" evidence="16">
    <location>
        <begin position="120"/>
        <end position="143"/>
    </location>
</feature>
<evidence type="ECO:0000256" key="10">
    <source>
        <dbReference type="ARBA" id="ARBA00023065"/>
    </source>
</evidence>
<dbReference type="GO" id="GO:0005891">
    <property type="term" value="C:voltage-gated calcium channel complex"/>
    <property type="evidence" value="ECO:0007669"/>
    <property type="project" value="TreeGrafter"/>
</dbReference>
<feature type="transmembrane region" description="Helical" evidence="16">
    <location>
        <begin position="64"/>
        <end position="83"/>
    </location>
</feature>
<gene>
    <name evidence="18" type="ORF">EVOR1521_LOCUS30539</name>
</gene>
<dbReference type="Gene3D" id="1.20.120.350">
    <property type="entry name" value="Voltage-gated potassium channels. Chain C"/>
    <property type="match status" value="1"/>
</dbReference>
<proteinExistence type="predicted"/>
<keyword evidence="14" id="KW-0175">Coiled coil</keyword>
<dbReference type="PROSITE" id="PS50222">
    <property type="entry name" value="EF_HAND_2"/>
    <property type="match status" value="2"/>
</dbReference>
<feature type="transmembrane region" description="Helical" evidence="16">
    <location>
        <begin position="195"/>
        <end position="216"/>
    </location>
</feature>
<dbReference type="Proteomes" id="UP001178507">
    <property type="component" value="Unassembled WGS sequence"/>
</dbReference>
<keyword evidence="6 16" id="KW-0812">Transmembrane</keyword>
<dbReference type="PROSITE" id="PS00018">
    <property type="entry name" value="EF_HAND_1"/>
    <property type="match status" value="2"/>
</dbReference>
<sequence length="590" mass="65363">MGEARRMSVLTEASQAALPVKIGQASDEAVALFSSKSSEELLPRKTTDLGDDELSIETAFVTSWIFEMGCGVVIMISVLTVAWEVDGMQAPVFLQFMESLVTSFFLMEWLVRLKVMGWRWLLDPTVIFDTFIVWVPGVLAVWILQPLVQGDSTDFLKVVRTVRMLRLLRIVLFFKHFKAFQDLFQLVRGLLSSGGTLLSAMGLIAATLYMFAIFAIDLIGSQDFSGADEEILETQALFQGLFTTMITLIRFMHSDDSQGIMDVLIKQQPWIWVFLWLFTALCAYVLLNLVTAVIVQQALEMAGADEAELAQELQEKRKKDLQELEDTFKKLDEDQSGQVSLEEFMQAFKIKEIRTKMTLLGLKEKEMVDLFRLLDTDGEGELSLEEFMQGMSQLQGQARNKDMVLLEKSIERLGKKLTQLAESDVPGEQRRQGFDEKTGSRLRRQLVQIKSDIDGRLLRAEKDVEEVAQLLYRLAQECAALMPSASSKVPEPPPRKELAPHSAAAGRLAVSRGSLFSGGPEPTGLPPGRAVASRGSLLSGGAVLGLAPSLSFGPASPEGVAGASASQKEVPVASFFSESKESENFEIEIH</sequence>
<evidence type="ECO:0000256" key="15">
    <source>
        <dbReference type="SAM" id="MobiDB-lite"/>
    </source>
</evidence>
<evidence type="ECO:0000256" key="9">
    <source>
        <dbReference type="ARBA" id="ARBA00022989"/>
    </source>
</evidence>
<evidence type="ECO:0000313" key="19">
    <source>
        <dbReference type="Proteomes" id="UP001178507"/>
    </source>
</evidence>
<evidence type="ECO:0000256" key="16">
    <source>
        <dbReference type="SAM" id="Phobius"/>
    </source>
</evidence>
<reference evidence="18" key="1">
    <citation type="submission" date="2023-08" db="EMBL/GenBank/DDBJ databases">
        <authorList>
            <person name="Chen Y."/>
            <person name="Shah S."/>
            <person name="Dougan E. K."/>
            <person name="Thang M."/>
            <person name="Chan C."/>
        </authorList>
    </citation>
    <scope>NUCLEOTIDE SEQUENCE</scope>
</reference>
<keyword evidence="13" id="KW-0407">Ion channel</keyword>
<keyword evidence="11 16" id="KW-0472">Membrane</keyword>
<evidence type="ECO:0000313" key="18">
    <source>
        <dbReference type="EMBL" id="CAJ1409443.1"/>
    </source>
</evidence>
<evidence type="ECO:0000259" key="17">
    <source>
        <dbReference type="PROSITE" id="PS50222"/>
    </source>
</evidence>
<comment type="caution">
    <text evidence="18">The sequence shown here is derived from an EMBL/GenBank/DDBJ whole genome shotgun (WGS) entry which is preliminary data.</text>
</comment>
<comment type="subcellular location">
    <subcellularLocation>
        <location evidence="1">Membrane</location>
        <topology evidence="1">Multi-pass membrane protein</topology>
    </subcellularLocation>
</comment>
<dbReference type="Pfam" id="PF13833">
    <property type="entry name" value="EF-hand_8"/>
    <property type="match status" value="1"/>
</dbReference>
<keyword evidence="9 16" id="KW-1133">Transmembrane helix</keyword>
<keyword evidence="7" id="KW-0106">Calcium</keyword>
<accession>A0AA36JNG0</accession>
<dbReference type="InterPro" id="IPR002048">
    <property type="entry name" value="EF_hand_dom"/>
</dbReference>
<keyword evidence="12" id="KW-0325">Glycoprotein</keyword>
<dbReference type="InterPro" id="IPR050599">
    <property type="entry name" value="VDCC_alpha-1_subunit"/>
</dbReference>
<evidence type="ECO:0000256" key="13">
    <source>
        <dbReference type="ARBA" id="ARBA00023303"/>
    </source>
</evidence>
<keyword evidence="2" id="KW-0813">Transport</keyword>
<feature type="domain" description="EF-hand" evidence="17">
    <location>
        <begin position="362"/>
        <end position="397"/>
    </location>
</feature>
<evidence type="ECO:0000256" key="2">
    <source>
        <dbReference type="ARBA" id="ARBA00022448"/>
    </source>
</evidence>
<dbReference type="Gene3D" id="1.10.287.70">
    <property type="match status" value="1"/>
</dbReference>
<dbReference type="SUPFAM" id="SSF81324">
    <property type="entry name" value="Voltage-gated potassium channels"/>
    <property type="match status" value="1"/>
</dbReference>
<dbReference type="EMBL" id="CAUJNA010003771">
    <property type="protein sequence ID" value="CAJ1409443.1"/>
    <property type="molecule type" value="Genomic_DNA"/>
</dbReference>
<dbReference type="SMART" id="SM00054">
    <property type="entry name" value="EFh"/>
    <property type="match status" value="2"/>
</dbReference>
<dbReference type="GO" id="GO:0008331">
    <property type="term" value="F:high voltage-gated calcium channel activity"/>
    <property type="evidence" value="ECO:0007669"/>
    <property type="project" value="TreeGrafter"/>
</dbReference>
<dbReference type="InterPro" id="IPR011992">
    <property type="entry name" value="EF-hand-dom_pair"/>
</dbReference>
<evidence type="ECO:0000256" key="1">
    <source>
        <dbReference type="ARBA" id="ARBA00004141"/>
    </source>
</evidence>
<evidence type="ECO:0000256" key="6">
    <source>
        <dbReference type="ARBA" id="ARBA00022692"/>
    </source>
</evidence>
<evidence type="ECO:0000256" key="7">
    <source>
        <dbReference type="ARBA" id="ARBA00022837"/>
    </source>
</evidence>
<feature type="coiled-coil region" evidence="14">
    <location>
        <begin position="299"/>
        <end position="334"/>
    </location>
</feature>
<evidence type="ECO:0000256" key="11">
    <source>
        <dbReference type="ARBA" id="ARBA00023136"/>
    </source>
</evidence>
<feature type="region of interest" description="Disordered" evidence="15">
    <location>
        <begin position="484"/>
        <end position="503"/>
    </location>
</feature>
<keyword evidence="19" id="KW-1185">Reference proteome</keyword>
<dbReference type="InterPro" id="IPR027359">
    <property type="entry name" value="Volt_channel_dom_sf"/>
</dbReference>
<name>A0AA36JNG0_9DINO</name>
<dbReference type="InterPro" id="IPR005821">
    <property type="entry name" value="Ion_trans_dom"/>
</dbReference>
<keyword evidence="3" id="KW-0597">Phosphoprotein</keyword>
<dbReference type="AlphaFoldDB" id="A0AA36JNG0"/>
<dbReference type="GO" id="GO:0098703">
    <property type="term" value="P:calcium ion import across plasma membrane"/>
    <property type="evidence" value="ECO:0007669"/>
    <property type="project" value="TreeGrafter"/>
</dbReference>
<evidence type="ECO:0000256" key="8">
    <source>
        <dbReference type="ARBA" id="ARBA00022882"/>
    </source>
</evidence>